<reference evidence="3" key="1">
    <citation type="submission" date="2020-10" db="EMBL/GenBank/DDBJ databases">
        <authorList>
            <person name="Gilroy R."/>
        </authorList>
    </citation>
    <scope>NUCLEOTIDE SEQUENCE</scope>
    <source>
        <strain evidence="3">ChiSxjej2B14-8506</strain>
    </source>
</reference>
<dbReference type="AlphaFoldDB" id="A0A9D1LPV3"/>
<feature type="compositionally biased region" description="Low complexity" evidence="1">
    <location>
        <begin position="254"/>
        <end position="284"/>
    </location>
</feature>
<comment type="caution">
    <text evidence="3">The sequence shown here is derived from an EMBL/GenBank/DDBJ whole genome shotgun (WGS) entry which is preliminary data.</text>
</comment>
<feature type="compositionally biased region" description="Gly residues" evidence="1">
    <location>
        <begin position="223"/>
        <end position="253"/>
    </location>
</feature>
<dbReference type="Proteomes" id="UP000824123">
    <property type="component" value="Unassembled WGS sequence"/>
</dbReference>
<evidence type="ECO:0000256" key="1">
    <source>
        <dbReference type="SAM" id="MobiDB-lite"/>
    </source>
</evidence>
<dbReference type="InterPro" id="IPR055431">
    <property type="entry name" value="RsgI_M"/>
</dbReference>
<organism evidence="3 4">
    <name type="scientific">Candidatus Fimadaptatus faecigallinarum</name>
    <dbReference type="NCBI Taxonomy" id="2840814"/>
    <lineage>
        <taxon>Bacteria</taxon>
        <taxon>Bacillati</taxon>
        <taxon>Bacillota</taxon>
        <taxon>Clostridia</taxon>
        <taxon>Eubacteriales</taxon>
        <taxon>Candidatus Fimadaptatus</taxon>
    </lineage>
</organism>
<dbReference type="Pfam" id="PF23750">
    <property type="entry name" value="RsgI_M"/>
    <property type="match status" value="1"/>
</dbReference>
<evidence type="ECO:0000313" key="3">
    <source>
        <dbReference type="EMBL" id="HIU45792.1"/>
    </source>
</evidence>
<dbReference type="EMBL" id="DVNK01000005">
    <property type="protein sequence ID" value="HIU45792.1"/>
    <property type="molecule type" value="Genomic_DNA"/>
</dbReference>
<name>A0A9D1LPV3_9FIRM</name>
<protein>
    <recommendedName>
        <fullName evidence="2">Anti-sigma factor RsgI-like middle domain-containing protein</fullName>
    </recommendedName>
</protein>
<evidence type="ECO:0000313" key="4">
    <source>
        <dbReference type="Proteomes" id="UP000824123"/>
    </source>
</evidence>
<feature type="domain" description="Anti-sigma factor RsgI-like middle" evidence="2">
    <location>
        <begin position="26"/>
        <end position="150"/>
    </location>
</feature>
<reference evidence="3" key="2">
    <citation type="journal article" date="2021" name="PeerJ">
        <title>Extensive microbial diversity within the chicken gut microbiome revealed by metagenomics and culture.</title>
        <authorList>
            <person name="Gilroy R."/>
            <person name="Ravi A."/>
            <person name="Getino M."/>
            <person name="Pursley I."/>
            <person name="Horton D.L."/>
            <person name="Alikhan N.F."/>
            <person name="Baker D."/>
            <person name="Gharbi K."/>
            <person name="Hall N."/>
            <person name="Watson M."/>
            <person name="Adriaenssens E.M."/>
            <person name="Foster-Nyarko E."/>
            <person name="Jarju S."/>
            <person name="Secka A."/>
            <person name="Antonio M."/>
            <person name="Oren A."/>
            <person name="Chaudhuri R.R."/>
            <person name="La Ragione R."/>
            <person name="Hildebrand F."/>
            <person name="Pallen M.J."/>
        </authorList>
    </citation>
    <scope>NUCLEOTIDE SEQUENCE</scope>
    <source>
        <strain evidence="3">ChiSxjej2B14-8506</strain>
    </source>
</reference>
<evidence type="ECO:0000259" key="2">
    <source>
        <dbReference type="Pfam" id="PF23750"/>
    </source>
</evidence>
<proteinExistence type="predicted"/>
<accession>A0A9D1LPV3</accession>
<sequence length="317" mass="31674">MPRIALAMMCVLLVLAGGFTYLTPVSAISLDVNPSIELALNRFDRVVSARGLNAEGEALISGISLFGRDYRDAVDAITGSDAMAQYLTDGEQIAITIASDNAQRSADLLEGVNGCAAVARGSACCYALSGELSEQARTAGVSPGRYRMMLELMELDPGVTLEQASALSMSELRARIAELGGVSGESCGVEDCDGSNCSIHGGAANGNQAQNEDMDAALTGANAGNGQGAGTGQNTGNGQGAGTGQNTGNGQGIGNSQNNGNGQGAGNVQNTGNGQGAGNVQNAGNGQGVGHDDDQCSDAVHDVSQGGSSGNGHHAGH</sequence>
<feature type="region of interest" description="Disordered" evidence="1">
    <location>
        <begin position="218"/>
        <end position="317"/>
    </location>
</feature>
<gene>
    <name evidence="3" type="ORF">IAC59_00860</name>
</gene>